<organism evidence="2 3">
    <name type="scientific">Candidatus Nitrosarchaeum limnium BG20</name>
    <dbReference type="NCBI Taxonomy" id="859192"/>
    <lineage>
        <taxon>Archaea</taxon>
        <taxon>Nitrososphaerota</taxon>
        <taxon>Nitrososphaeria</taxon>
        <taxon>Nitrosopumilales</taxon>
        <taxon>Nitrosopumilaceae</taxon>
        <taxon>Nitrosarchaeum</taxon>
    </lineage>
</organism>
<feature type="domain" description="Sugar 3,4-ketoisomerase QdtA cupin" evidence="1">
    <location>
        <begin position="14"/>
        <end position="131"/>
    </location>
</feature>
<dbReference type="OrthoDB" id="49399at2157"/>
<gene>
    <name evidence="2" type="ORF">BG20_I0200</name>
</gene>
<dbReference type="Proteomes" id="UP000014065">
    <property type="component" value="Unassembled WGS sequence"/>
</dbReference>
<dbReference type="EMBL" id="AHJG01000197">
    <property type="protein sequence ID" value="EPA05246.1"/>
    <property type="molecule type" value="Genomic_DNA"/>
</dbReference>
<dbReference type="InterPro" id="IPR011051">
    <property type="entry name" value="RmlC_Cupin_sf"/>
</dbReference>
<proteinExistence type="predicted"/>
<dbReference type="Gene3D" id="2.60.120.10">
    <property type="entry name" value="Jelly Rolls"/>
    <property type="match status" value="1"/>
</dbReference>
<protein>
    <recommendedName>
        <fullName evidence="1">Sugar 3,4-ketoisomerase QdtA cupin domain-containing protein</fullName>
    </recommendedName>
</protein>
<dbReference type="InterPro" id="IPR008894">
    <property type="entry name" value="QdtA_cupin_dom"/>
</dbReference>
<dbReference type="InterPro" id="IPR014710">
    <property type="entry name" value="RmlC-like_jellyroll"/>
</dbReference>
<name>S2E707_9ARCH</name>
<dbReference type="AlphaFoldDB" id="S2E707"/>
<reference evidence="2 3" key="1">
    <citation type="journal article" date="2012" name="J. Bacteriol.">
        <title>Genome Sequence of "Candidatus Nitrosoarchaeum limnia" BG20, a Low-Salinity Ammonia-Oxidizing Archaeon from the San Francisco Bay Estuary.</title>
        <authorList>
            <person name="Mosier A.C."/>
            <person name="Allen E.E."/>
            <person name="Kim M."/>
            <person name="Ferriera S."/>
            <person name="Francis C.A."/>
        </authorList>
    </citation>
    <scope>NUCLEOTIDE SEQUENCE [LARGE SCALE GENOMIC DNA]</scope>
    <source>
        <strain evidence="2 3">BG20</strain>
    </source>
</reference>
<evidence type="ECO:0000259" key="1">
    <source>
        <dbReference type="Pfam" id="PF05523"/>
    </source>
</evidence>
<dbReference type="PATRIC" id="fig|859192.6.peg.1506"/>
<dbReference type="Pfam" id="PF05523">
    <property type="entry name" value="FdtA"/>
    <property type="match status" value="1"/>
</dbReference>
<dbReference type="RefSeq" id="WP_010192823.1">
    <property type="nucleotide sequence ID" value="NZ_AHJG01000197.1"/>
</dbReference>
<comment type="caution">
    <text evidence="2">The sequence shown here is derived from an EMBL/GenBank/DDBJ whole genome shotgun (WGS) entry which is preliminary data.</text>
</comment>
<accession>S2E707</accession>
<keyword evidence="3" id="KW-1185">Reference proteome</keyword>
<dbReference type="SUPFAM" id="SSF51182">
    <property type="entry name" value="RmlC-like cupins"/>
    <property type="match status" value="1"/>
</dbReference>
<evidence type="ECO:0000313" key="3">
    <source>
        <dbReference type="Proteomes" id="UP000014065"/>
    </source>
</evidence>
<sequence>METSWSHNLEKHETKSVIDSHVNGSLTVIWRDWDEIIKNHPKMVYVSSVNPGEIKGPHLHTKRNSYFVCIHGKVVFVIKDEQGNYKEIESSEENPVLVYVPKNIPSAHINISDDVSRVLALADIAWRPNDNEMKNVSFDDYNWNKWK</sequence>
<evidence type="ECO:0000313" key="2">
    <source>
        <dbReference type="EMBL" id="EPA05246.1"/>
    </source>
</evidence>